<dbReference type="EMBL" id="BDIP01001956">
    <property type="protein sequence ID" value="GIQ85466.1"/>
    <property type="molecule type" value="Genomic_DNA"/>
</dbReference>
<dbReference type="GO" id="GO:0051959">
    <property type="term" value="F:dynein light intermediate chain binding"/>
    <property type="evidence" value="ECO:0007669"/>
    <property type="project" value="InterPro"/>
</dbReference>
<feature type="non-terminal residue" evidence="11">
    <location>
        <position position="970"/>
    </location>
</feature>
<proteinExistence type="predicted"/>
<feature type="coiled-coil region" evidence="8">
    <location>
        <begin position="480"/>
        <end position="507"/>
    </location>
</feature>
<feature type="non-terminal residue" evidence="11">
    <location>
        <position position="1"/>
    </location>
</feature>
<evidence type="ECO:0000256" key="9">
    <source>
        <dbReference type="SAM" id="MobiDB-lite"/>
    </source>
</evidence>
<keyword evidence="3" id="KW-0963">Cytoplasm</keyword>
<protein>
    <submittedName>
        <fullName evidence="11">Dynein heavy chain 1, axonemal</fullName>
    </submittedName>
</protein>
<evidence type="ECO:0000259" key="10">
    <source>
        <dbReference type="Pfam" id="PF08393"/>
    </source>
</evidence>
<dbReference type="InterPro" id="IPR042228">
    <property type="entry name" value="Dynein_linker_3"/>
</dbReference>
<dbReference type="GO" id="GO:0007018">
    <property type="term" value="P:microtubule-based movement"/>
    <property type="evidence" value="ECO:0007669"/>
    <property type="project" value="InterPro"/>
</dbReference>
<evidence type="ECO:0000256" key="8">
    <source>
        <dbReference type="SAM" id="Coils"/>
    </source>
</evidence>
<feature type="domain" description="Dynein heavy chain linker" evidence="10">
    <location>
        <begin position="522"/>
        <end position="935"/>
    </location>
</feature>
<name>A0A9K3GKC0_9EUKA</name>
<comment type="caution">
    <text evidence="11">The sequence shown here is derived from an EMBL/GenBank/DDBJ whole genome shotgun (WGS) entry which is preliminary data.</text>
</comment>
<dbReference type="GO" id="GO:0000166">
    <property type="term" value="F:nucleotide binding"/>
    <property type="evidence" value="ECO:0007669"/>
    <property type="project" value="UniProtKB-KW"/>
</dbReference>
<gene>
    <name evidence="11" type="ORF">KIPB_007136</name>
</gene>
<keyword evidence="7" id="KW-0966">Cell projection</keyword>
<comment type="subcellular location">
    <subcellularLocation>
        <location evidence="2">Cell projection</location>
    </subcellularLocation>
    <subcellularLocation>
        <location evidence="1">Cytoplasm</location>
        <location evidence="1">Cytoskeleton</location>
    </subcellularLocation>
</comment>
<dbReference type="Proteomes" id="UP000265618">
    <property type="component" value="Unassembled WGS sequence"/>
</dbReference>
<dbReference type="PANTHER" id="PTHR45703:SF1">
    <property type="entry name" value="DYNEINS HEAVY CHAIN"/>
    <property type="match status" value="1"/>
</dbReference>
<keyword evidence="5 8" id="KW-0175">Coiled coil</keyword>
<dbReference type="FunFam" id="3.20.180.20:FF:000003">
    <property type="entry name" value="Dynein heavy chain 12, axonemal"/>
    <property type="match status" value="1"/>
</dbReference>
<dbReference type="FunFam" id="1.20.140.100:FF:000004">
    <property type="entry name" value="Dynein axonemal heavy chain 6"/>
    <property type="match status" value="1"/>
</dbReference>
<evidence type="ECO:0000256" key="5">
    <source>
        <dbReference type="ARBA" id="ARBA00023054"/>
    </source>
</evidence>
<evidence type="ECO:0000256" key="7">
    <source>
        <dbReference type="ARBA" id="ARBA00023273"/>
    </source>
</evidence>
<dbReference type="GO" id="GO:0045505">
    <property type="term" value="F:dynein intermediate chain binding"/>
    <property type="evidence" value="ECO:0007669"/>
    <property type="project" value="InterPro"/>
</dbReference>
<dbReference type="Gene3D" id="3.20.180.20">
    <property type="entry name" value="Dynein heavy chain, N-terminal domain 2"/>
    <property type="match status" value="1"/>
</dbReference>
<evidence type="ECO:0000313" key="11">
    <source>
        <dbReference type="EMBL" id="GIQ85466.1"/>
    </source>
</evidence>
<organism evidence="11 12">
    <name type="scientific">Kipferlia bialata</name>
    <dbReference type="NCBI Taxonomy" id="797122"/>
    <lineage>
        <taxon>Eukaryota</taxon>
        <taxon>Metamonada</taxon>
        <taxon>Carpediemonas-like organisms</taxon>
        <taxon>Kipferlia</taxon>
    </lineage>
</organism>
<accession>A0A9K3GKC0</accession>
<dbReference type="Pfam" id="PF08393">
    <property type="entry name" value="DHC_N2"/>
    <property type="match status" value="1"/>
</dbReference>
<dbReference type="OrthoDB" id="5593012at2759"/>
<dbReference type="Gene3D" id="1.10.287.2620">
    <property type="match status" value="1"/>
</dbReference>
<feature type="region of interest" description="Disordered" evidence="9">
    <location>
        <begin position="127"/>
        <end position="153"/>
    </location>
</feature>
<dbReference type="InterPro" id="IPR042222">
    <property type="entry name" value="Dynein_2_N"/>
</dbReference>
<evidence type="ECO:0000256" key="3">
    <source>
        <dbReference type="ARBA" id="ARBA00022490"/>
    </source>
</evidence>
<dbReference type="GO" id="GO:0042995">
    <property type="term" value="C:cell projection"/>
    <property type="evidence" value="ECO:0007669"/>
    <property type="project" value="UniProtKB-SubCell"/>
</dbReference>
<dbReference type="GO" id="GO:0030286">
    <property type="term" value="C:dynein complex"/>
    <property type="evidence" value="ECO:0007669"/>
    <property type="project" value="InterPro"/>
</dbReference>
<keyword evidence="6" id="KW-0206">Cytoskeleton</keyword>
<evidence type="ECO:0000256" key="6">
    <source>
        <dbReference type="ARBA" id="ARBA00023212"/>
    </source>
</evidence>
<evidence type="ECO:0000256" key="1">
    <source>
        <dbReference type="ARBA" id="ARBA00004245"/>
    </source>
</evidence>
<evidence type="ECO:0000256" key="2">
    <source>
        <dbReference type="ARBA" id="ARBA00004316"/>
    </source>
</evidence>
<dbReference type="InterPro" id="IPR026983">
    <property type="entry name" value="DHC"/>
</dbReference>
<dbReference type="Gene3D" id="1.20.140.100">
    <property type="entry name" value="Dynein heavy chain, N-terminal domain 2"/>
    <property type="match status" value="1"/>
</dbReference>
<dbReference type="InterPro" id="IPR013602">
    <property type="entry name" value="Dynein_heavy_linker"/>
</dbReference>
<feature type="compositionally biased region" description="Acidic residues" evidence="9">
    <location>
        <begin position="127"/>
        <end position="144"/>
    </location>
</feature>
<evidence type="ECO:0000256" key="4">
    <source>
        <dbReference type="ARBA" id="ARBA00022741"/>
    </source>
</evidence>
<sequence>GGIQSSLVHCGKGWYNLEESNRVVYDVSKLKRLLSRVNMTMQDTLRFLVEDSVNAFVHMLCDTRWNVSIKAPDSVHNSVVGAPEETDPDCIVMASGPVFGISLIVEDVAPTESDKEVLNDLVLEYPEADNGEDSDNEDDGDAAPESDAVPDMPASVPSCVYKTDPTAFVQGVIDMFDQSIQSVTGIPQIEPSLLPNLLFAYKPNISSPMTGVDWLVSAKNLITDRVNAALLPLKTYMDAFNRHRPFLYLDTERWAAQVRLRAKRAFGQEESNRNGPNDGPLTSSELRALFEEHIRLSRSVLDKIPERVHVGMFVVRTSGVRKYMAAKHVRMAELVRGIIEEMAEERAHKVSDGFGQVVLRLRHRNTDIEEVVATEQYIEKLPAMQEELNSTIDVMLEYYTALDELNIPQSDSAVNLRWKARAFPLTVKGLVEDTLADLSQERGKFEDEQRQEQVDFGHSVDMIARQVTSFASRHTSLKGLDATADEAQKISRDLRRMEESAKRFNSREAHFGLELTDYGNLSRLVKDFEPQTLFWQTAQAYTNNEKTWMEGAFDAVNATEVEQQVDDYYRNVSKALRSFKNQPQTRDIAEGVRDSIAQFKKYVPLLLAMRNEGMKERHWLSVSELLKFDLRPDLEPCLSEDEPGYIFKTAVDMGLWQHASLVHIQTVSDVASKEYNIQHALESMRSTWQTINLTLAEYGETGTYVLKGSDDIIQLLDDHTVTTQAMSFSAFKKPFEEQINSWEATLSLMGEVMEEWLLVQQSWLYLEPIFSSDDIMRQLPTEGKNFRTVDHTWRRFMSQAHTNPSALSFLQTDKLLAKLQEANILLDGVQKGLKDYLETKRQAFPRFYFLSDDELLEILSQTRDPTAVQPFFRSCFENIKEVVFQGADNEMVAMLSQEGERVDFFDNMYPAGNVEDWMLKLESTMVSTVRNRVREGFEDYVQNDHAARAKWVRRHSAQTILAVSQIFFAK</sequence>
<reference evidence="11 12" key="1">
    <citation type="journal article" date="2018" name="PLoS ONE">
        <title>The draft genome of Kipferlia bialata reveals reductive genome evolution in fornicate parasites.</title>
        <authorList>
            <person name="Tanifuji G."/>
            <person name="Takabayashi S."/>
            <person name="Kume K."/>
            <person name="Takagi M."/>
            <person name="Nakayama T."/>
            <person name="Kamikawa R."/>
            <person name="Inagaki Y."/>
            <person name="Hashimoto T."/>
        </authorList>
    </citation>
    <scope>NUCLEOTIDE SEQUENCE [LARGE SCALE GENOMIC DNA]</scope>
    <source>
        <strain evidence="11">NY0173</strain>
    </source>
</reference>
<dbReference type="PANTHER" id="PTHR45703">
    <property type="entry name" value="DYNEIN HEAVY CHAIN"/>
    <property type="match status" value="1"/>
</dbReference>
<dbReference type="AlphaFoldDB" id="A0A9K3GKC0"/>
<evidence type="ECO:0000313" key="12">
    <source>
        <dbReference type="Proteomes" id="UP000265618"/>
    </source>
</evidence>
<keyword evidence="12" id="KW-1185">Reference proteome</keyword>
<keyword evidence="4" id="KW-0547">Nucleotide-binding</keyword>